<accession>A0A0A0BM01</accession>
<feature type="transmembrane region" description="Helical" evidence="1">
    <location>
        <begin position="69"/>
        <end position="90"/>
    </location>
</feature>
<protein>
    <submittedName>
        <fullName evidence="2">ABC transporter permease</fullName>
    </submittedName>
</protein>
<reference evidence="2 3" key="1">
    <citation type="submission" date="2013-08" db="EMBL/GenBank/DDBJ databases">
        <title>Genome sequencing of Cellulomonas bogoriensis 69B4.</title>
        <authorList>
            <person name="Chen F."/>
            <person name="Li Y."/>
            <person name="Wang G."/>
        </authorList>
    </citation>
    <scope>NUCLEOTIDE SEQUENCE [LARGE SCALE GENOMIC DNA]</scope>
    <source>
        <strain evidence="2 3">69B4</strain>
    </source>
</reference>
<feature type="transmembrane region" description="Helical" evidence="1">
    <location>
        <begin position="245"/>
        <end position="266"/>
    </location>
</feature>
<organism evidence="2 3">
    <name type="scientific">Cellulomonas bogoriensis 69B4 = DSM 16987</name>
    <dbReference type="NCBI Taxonomy" id="1386082"/>
    <lineage>
        <taxon>Bacteria</taxon>
        <taxon>Bacillati</taxon>
        <taxon>Actinomycetota</taxon>
        <taxon>Actinomycetes</taxon>
        <taxon>Micrococcales</taxon>
        <taxon>Cellulomonadaceae</taxon>
        <taxon>Cellulomonas</taxon>
    </lineage>
</organism>
<dbReference type="RefSeq" id="WP_035062564.1">
    <property type="nucleotide sequence ID" value="NZ_AXCZ01000235.1"/>
</dbReference>
<feature type="transmembrane region" description="Helical" evidence="1">
    <location>
        <begin position="30"/>
        <end position="49"/>
    </location>
</feature>
<keyword evidence="3" id="KW-1185">Reference proteome</keyword>
<keyword evidence="1" id="KW-0472">Membrane</keyword>
<dbReference type="EMBL" id="AXCZ01000235">
    <property type="protein sequence ID" value="KGM08910.1"/>
    <property type="molecule type" value="Genomic_DNA"/>
</dbReference>
<keyword evidence="1" id="KW-1133">Transmembrane helix</keyword>
<feature type="transmembrane region" description="Helical" evidence="1">
    <location>
        <begin position="111"/>
        <end position="138"/>
    </location>
</feature>
<dbReference type="OrthoDB" id="3297477at2"/>
<evidence type="ECO:0000256" key="1">
    <source>
        <dbReference type="SAM" id="Phobius"/>
    </source>
</evidence>
<name>A0A0A0BM01_9CELL</name>
<feature type="transmembrane region" description="Helical" evidence="1">
    <location>
        <begin position="158"/>
        <end position="180"/>
    </location>
</feature>
<dbReference type="Proteomes" id="UP000054314">
    <property type="component" value="Unassembled WGS sequence"/>
</dbReference>
<dbReference type="AlphaFoldDB" id="A0A0A0BM01"/>
<gene>
    <name evidence="2" type="ORF">N869_05770</name>
</gene>
<comment type="caution">
    <text evidence="2">The sequence shown here is derived from an EMBL/GenBank/DDBJ whole genome shotgun (WGS) entry which is preliminary data.</text>
</comment>
<keyword evidence="1" id="KW-0812">Transmembrane</keyword>
<feature type="transmembrane region" description="Helical" evidence="1">
    <location>
        <begin position="187"/>
        <end position="209"/>
    </location>
</feature>
<evidence type="ECO:0000313" key="2">
    <source>
        <dbReference type="EMBL" id="KGM08910.1"/>
    </source>
</evidence>
<evidence type="ECO:0000313" key="3">
    <source>
        <dbReference type="Proteomes" id="UP000054314"/>
    </source>
</evidence>
<sequence>MTATVAPTAVTTPRVVASEWVKVRSLRSTVWTLVSAVVLMVGLSLLMAWGEATLGGGEGPRPGPLASVVTSGVFVAQIPVAVLGVLLVTGEYTTGMIRSTLAAVPRRTPALLAKAVVLTLTVLVVGAVAAALSLLVAMPFAATLDPAVGLTEPESLRMLAGVPLYLVVVALLGMGAGALLRSSAGAIAGVLGLVLIVESVFASLPFTFFTTVSPFLPTTAAARLAMSEEMLVMTAVGDAPVLGPWQGFAVGVAWVLALLAAAAVLLRTRDA</sequence>
<proteinExistence type="predicted"/>